<dbReference type="Gene3D" id="2.130.10.10">
    <property type="entry name" value="YVTN repeat-like/Quinoprotein amine dehydrogenase"/>
    <property type="match status" value="1"/>
</dbReference>
<dbReference type="HOGENOM" id="CLU_011071_0_0_1"/>
<evidence type="ECO:0000256" key="1">
    <source>
        <dbReference type="ARBA" id="ARBA00022574"/>
    </source>
</evidence>
<accession>F7CPX8</accession>
<dbReference type="RefSeq" id="XP_016286388.1">
    <property type="nucleotide sequence ID" value="XM_016430902.2"/>
</dbReference>
<dbReference type="InterPro" id="IPR056828">
    <property type="entry name" value="Beta-prop_TEP1_C"/>
</dbReference>
<dbReference type="GeneTree" id="ENSGT00940000158003"/>
<proteinExistence type="predicted"/>
<dbReference type="FunCoup" id="F7CPX8">
    <property type="interactions" value="3"/>
</dbReference>
<dbReference type="CDD" id="cd00200">
    <property type="entry name" value="WD40"/>
    <property type="match status" value="1"/>
</dbReference>
<dbReference type="Pfam" id="PF00400">
    <property type="entry name" value="WD40"/>
    <property type="match status" value="2"/>
</dbReference>
<dbReference type="InterPro" id="IPR051075">
    <property type="entry name" value="SCF_subunit_WD-repeat"/>
</dbReference>
<reference evidence="5 6" key="1">
    <citation type="journal article" date="2007" name="Nature">
        <title>Genome of the marsupial Monodelphis domestica reveals innovation in non-coding sequences.</title>
        <authorList>
            <person name="Mikkelsen T.S."/>
            <person name="Wakefield M.J."/>
            <person name="Aken B."/>
            <person name="Amemiya C.T."/>
            <person name="Chang J.L."/>
            <person name="Duke S."/>
            <person name="Garber M."/>
            <person name="Gentles A.J."/>
            <person name="Goodstadt L."/>
            <person name="Heger A."/>
            <person name="Jurka J."/>
            <person name="Kamal M."/>
            <person name="Mauceli E."/>
            <person name="Searle S.M."/>
            <person name="Sharpe T."/>
            <person name="Baker M.L."/>
            <person name="Batzer M.A."/>
            <person name="Benos P.V."/>
            <person name="Belov K."/>
            <person name="Clamp M."/>
            <person name="Cook A."/>
            <person name="Cuff J."/>
            <person name="Das R."/>
            <person name="Davidow L."/>
            <person name="Deakin J.E."/>
            <person name="Fazzari M.J."/>
            <person name="Glass J.L."/>
            <person name="Grabherr M."/>
            <person name="Greally J.M."/>
            <person name="Gu W."/>
            <person name="Hore T.A."/>
            <person name="Huttley G.A."/>
            <person name="Kleber M."/>
            <person name="Jirtle R.L."/>
            <person name="Koina E."/>
            <person name="Lee J.T."/>
            <person name="Mahony S."/>
            <person name="Marra M.A."/>
            <person name="Miller R.D."/>
            <person name="Nicholls R.D."/>
            <person name="Oda M."/>
            <person name="Papenfuss A.T."/>
            <person name="Parra Z.E."/>
            <person name="Pollock D.D."/>
            <person name="Ray D.A."/>
            <person name="Schein J.E."/>
            <person name="Speed T.P."/>
            <person name="Thompson K."/>
            <person name="VandeBerg J.L."/>
            <person name="Wade C.M."/>
            <person name="Walker J.A."/>
            <person name="Waters P.D."/>
            <person name="Webber C."/>
            <person name="Weidman J.R."/>
            <person name="Xie X."/>
            <person name="Zody M.C."/>
            <person name="Baldwin J."/>
            <person name="Abdouelleil A."/>
            <person name="Abdulkadir J."/>
            <person name="Abebe A."/>
            <person name="Abera B."/>
            <person name="Abreu J."/>
            <person name="Acer S.C."/>
            <person name="Aftuck L."/>
            <person name="Alexander A."/>
            <person name="An P."/>
            <person name="Anderson E."/>
            <person name="Anderson S."/>
            <person name="Arachi H."/>
            <person name="Azer M."/>
            <person name="Bachantsang P."/>
            <person name="Barry A."/>
            <person name="Bayul T."/>
            <person name="Berlin A."/>
            <person name="Bessette D."/>
            <person name="Bloom T."/>
            <person name="Bloom T."/>
            <person name="Boguslavskiy L."/>
            <person name="Bonnet C."/>
            <person name="Boukhgalter B."/>
            <person name="Bourzgui I."/>
            <person name="Brown A."/>
            <person name="Cahill P."/>
            <person name="Channer S."/>
            <person name="Cheshatsang Y."/>
            <person name="Chuda L."/>
            <person name="Citroen M."/>
            <person name="Collymore A."/>
            <person name="Cooke P."/>
            <person name="Costello M."/>
            <person name="D'Aco K."/>
            <person name="Daza R."/>
            <person name="De Haan G."/>
            <person name="DeGray S."/>
            <person name="DeMaso C."/>
            <person name="Dhargay N."/>
            <person name="Dooley K."/>
            <person name="Dooley E."/>
            <person name="Doricent M."/>
            <person name="Dorje P."/>
            <person name="Dorjee K."/>
            <person name="Dupes A."/>
            <person name="Elong R."/>
            <person name="Falk J."/>
            <person name="Farina A."/>
            <person name="Faro S."/>
            <person name="Ferguson D."/>
            <person name="Fisher S."/>
            <person name="Foley C.D."/>
            <person name="Franke A."/>
            <person name="Friedrich D."/>
            <person name="Gadbois L."/>
            <person name="Gearin G."/>
            <person name="Gearin C.R."/>
            <person name="Giannoukos G."/>
            <person name="Goode T."/>
            <person name="Graham J."/>
            <person name="Grandbois E."/>
            <person name="Grewal S."/>
            <person name="Gyaltsen K."/>
            <person name="Hafez N."/>
            <person name="Hagos B."/>
            <person name="Hall J."/>
            <person name="Henson C."/>
            <person name="Hollinger A."/>
            <person name="Honan T."/>
            <person name="Huard M.D."/>
            <person name="Hughes L."/>
            <person name="Hurhula B."/>
            <person name="Husby M.E."/>
            <person name="Kamat A."/>
            <person name="Kanga B."/>
            <person name="Kashin S."/>
            <person name="Khazanovich D."/>
            <person name="Kisner P."/>
            <person name="Lance K."/>
            <person name="Lara M."/>
            <person name="Lee W."/>
            <person name="Lennon N."/>
            <person name="Letendre F."/>
            <person name="LeVine R."/>
            <person name="Lipovsky A."/>
            <person name="Liu X."/>
            <person name="Liu J."/>
            <person name="Liu S."/>
            <person name="Lokyitsang T."/>
            <person name="Lokyitsang Y."/>
            <person name="Lubonja R."/>
            <person name="Lui A."/>
            <person name="MacDonald P."/>
            <person name="Magnisalis V."/>
            <person name="Maru K."/>
            <person name="Matthews C."/>
            <person name="McCusker W."/>
            <person name="McDonough S."/>
            <person name="Mehta T."/>
            <person name="Meldrim J."/>
            <person name="Meneus L."/>
            <person name="Mihai O."/>
            <person name="Mihalev A."/>
            <person name="Mihova T."/>
            <person name="Mittelman R."/>
            <person name="Mlenga V."/>
            <person name="Montmayeur A."/>
            <person name="Mulrain L."/>
            <person name="Navidi A."/>
            <person name="Naylor J."/>
            <person name="Negash T."/>
            <person name="Nguyen T."/>
            <person name="Nguyen N."/>
            <person name="Nicol R."/>
            <person name="Norbu C."/>
            <person name="Norbu N."/>
            <person name="Novod N."/>
            <person name="O'Neill B."/>
            <person name="Osman S."/>
            <person name="Markiewicz E."/>
            <person name="Oyono O.L."/>
            <person name="Patti C."/>
            <person name="Phunkhang P."/>
            <person name="Pierre F."/>
            <person name="Priest M."/>
            <person name="Raghuraman S."/>
            <person name="Rege F."/>
            <person name="Reyes R."/>
            <person name="Rise C."/>
            <person name="Rogov P."/>
            <person name="Ross K."/>
            <person name="Ryan E."/>
            <person name="Settipalli S."/>
            <person name="Shea T."/>
            <person name="Sherpa N."/>
            <person name="Shi L."/>
            <person name="Shih D."/>
            <person name="Sparrow T."/>
            <person name="Spaulding J."/>
            <person name="Stalker J."/>
            <person name="Stange-Thomann N."/>
            <person name="Stavropoulos S."/>
            <person name="Stone C."/>
            <person name="Strader C."/>
            <person name="Tesfaye S."/>
            <person name="Thomson T."/>
            <person name="Thoulutsang Y."/>
            <person name="Thoulutsang D."/>
            <person name="Topham K."/>
            <person name="Topping I."/>
            <person name="Tsamla T."/>
            <person name="Vassiliev H."/>
            <person name="Vo A."/>
            <person name="Wangchuk T."/>
            <person name="Wangdi T."/>
            <person name="Weiand M."/>
            <person name="Wilkinson J."/>
            <person name="Wilson A."/>
            <person name="Yadav S."/>
            <person name="Young G."/>
            <person name="Yu Q."/>
            <person name="Zembek L."/>
            <person name="Zhong D."/>
            <person name="Zimmer A."/>
            <person name="Zwirko Z."/>
            <person name="Jaffe D.B."/>
            <person name="Alvarez P."/>
            <person name="Brockman W."/>
            <person name="Butler J."/>
            <person name="Chin C."/>
            <person name="Gnerre S."/>
            <person name="MacCallum I."/>
            <person name="Graves J.A."/>
            <person name="Ponting C.P."/>
            <person name="Breen M."/>
            <person name="Samollow P.B."/>
            <person name="Lander E.S."/>
            <person name="Lindblad-Toh K."/>
        </authorList>
    </citation>
    <scope>NUCLEOTIDE SEQUENCE [LARGE SCALE GENOMIC DNA]</scope>
</reference>
<dbReference type="AlphaFoldDB" id="F7CPX8"/>
<feature type="repeat" description="WD" evidence="3">
    <location>
        <begin position="443"/>
        <end position="484"/>
    </location>
</feature>
<dbReference type="InterPro" id="IPR001680">
    <property type="entry name" value="WD40_rpt"/>
</dbReference>
<evidence type="ECO:0000259" key="4">
    <source>
        <dbReference type="Pfam" id="PF25048"/>
    </source>
</evidence>
<dbReference type="Proteomes" id="UP000002280">
    <property type="component" value="Chromosome 2"/>
</dbReference>
<dbReference type="Pfam" id="PF25048">
    <property type="entry name" value="Beta-prop_TEP1_C"/>
    <property type="match status" value="1"/>
</dbReference>
<keyword evidence="6" id="KW-1185">Reference proteome</keyword>
<dbReference type="eggNOG" id="KOG0274">
    <property type="taxonomic scope" value="Eukaryota"/>
</dbReference>
<dbReference type="PROSITE" id="PS50082">
    <property type="entry name" value="WD_REPEATS_2"/>
    <property type="match status" value="2"/>
</dbReference>
<dbReference type="PROSITE" id="PS00678">
    <property type="entry name" value="WD_REPEATS_1"/>
    <property type="match status" value="1"/>
</dbReference>
<dbReference type="Ensembl" id="ENSMODT00000009585.4">
    <property type="protein sequence ID" value="ENSMODP00000009401.4"/>
    <property type="gene ID" value="ENSMODG00000007574.4"/>
</dbReference>
<reference evidence="5" key="2">
    <citation type="submission" date="2025-08" db="UniProtKB">
        <authorList>
            <consortium name="Ensembl"/>
        </authorList>
    </citation>
    <scope>IDENTIFICATION</scope>
</reference>
<evidence type="ECO:0000313" key="6">
    <source>
        <dbReference type="Proteomes" id="UP000002280"/>
    </source>
</evidence>
<dbReference type="CTD" id="374286"/>
<dbReference type="OMA" id="QKCETCI"/>
<evidence type="ECO:0000256" key="2">
    <source>
        <dbReference type="ARBA" id="ARBA00022737"/>
    </source>
</evidence>
<reference evidence="5" key="3">
    <citation type="submission" date="2025-09" db="UniProtKB">
        <authorList>
            <consortium name="Ensembl"/>
        </authorList>
    </citation>
    <scope>IDENTIFICATION</scope>
</reference>
<dbReference type="CDD" id="cd22136">
    <property type="entry name" value="F-box_FBXW10"/>
    <property type="match status" value="1"/>
</dbReference>
<gene>
    <name evidence="5" type="primary">FBXW10B</name>
</gene>
<evidence type="ECO:0000313" key="5">
    <source>
        <dbReference type="Ensembl" id="ENSMODP00000009401.4"/>
    </source>
</evidence>
<organism evidence="5 6">
    <name type="scientific">Monodelphis domestica</name>
    <name type="common">Gray short-tailed opossum</name>
    <dbReference type="NCBI Taxonomy" id="13616"/>
    <lineage>
        <taxon>Eukaryota</taxon>
        <taxon>Metazoa</taxon>
        <taxon>Chordata</taxon>
        <taxon>Craniata</taxon>
        <taxon>Vertebrata</taxon>
        <taxon>Euteleostomi</taxon>
        <taxon>Mammalia</taxon>
        <taxon>Metatheria</taxon>
        <taxon>Didelphimorphia</taxon>
        <taxon>Didelphidae</taxon>
        <taxon>Monodelphis</taxon>
    </lineage>
</organism>
<dbReference type="STRING" id="13616.ENSMODP00000009401"/>
<feature type="domain" description="TEP-1 C-terminal beta-propeller" evidence="4">
    <location>
        <begin position="488"/>
        <end position="537"/>
    </location>
</feature>
<dbReference type="OrthoDB" id="674604at2759"/>
<dbReference type="PANTHER" id="PTHR19872">
    <property type="entry name" value="UBIQUITIN LIGASE SPECIFICITY FACTOR/HREP PROTEIN"/>
    <property type="match status" value="1"/>
</dbReference>
<keyword evidence="2" id="KW-0677">Repeat</keyword>
<dbReference type="Bgee" id="ENSMODG00000007574">
    <property type="expression patterns" value="Expressed in spermatocyte and 8 other cell types or tissues"/>
</dbReference>
<dbReference type="InterPro" id="IPR019775">
    <property type="entry name" value="WD40_repeat_CS"/>
</dbReference>
<dbReference type="PANTHER" id="PTHR19872:SF7">
    <property type="entry name" value="F-BOX AND WD REPEAT DOMAIN CONTAINING PROTEIN 10B-RELATED"/>
    <property type="match status" value="1"/>
</dbReference>
<name>F7CPX8_MONDO</name>
<dbReference type="Gene3D" id="1.20.1280.50">
    <property type="match status" value="1"/>
</dbReference>
<feature type="repeat" description="WD" evidence="3">
    <location>
        <begin position="485"/>
        <end position="524"/>
    </location>
</feature>
<dbReference type="SUPFAM" id="SSF50978">
    <property type="entry name" value="WD40 repeat-like"/>
    <property type="match status" value="1"/>
</dbReference>
<protein>
    <recommendedName>
        <fullName evidence="4">TEP-1 C-terminal beta-propeller domain-containing protein</fullName>
    </recommendedName>
</protein>
<dbReference type="GeneID" id="103098932"/>
<dbReference type="PROSITE" id="PS50294">
    <property type="entry name" value="WD_REPEATS_REGION"/>
    <property type="match status" value="2"/>
</dbReference>
<dbReference type="SMART" id="SM00320">
    <property type="entry name" value="WD40"/>
    <property type="match status" value="5"/>
</dbReference>
<evidence type="ECO:0000256" key="3">
    <source>
        <dbReference type="PROSITE-ProRule" id="PRU00221"/>
    </source>
</evidence>
<dbReference type="InterPro" id="IPR036047">
    <property type="entry name" value="F-box-like_dom_sf"/>
</dbReference>
<dbReference type="InterPro" id="IPR015943">
    <property type="entry name" value="WD40/YVTN_repeat-like_dom_sf"/>
</dbReference>
<keyword evidence="1 3" id="KW-0853">WD repeat</keyword>
<dbReference type="InParanoid" id="F7CPX8"/>
<dbReference type="InterPro" id="IPR036322">
    <property type="entry name" value="WD40_repeat_dom_sf"/>
</dbReference>
<sequence length="1014" mass="116112">MEFKLEHAPELRCQQKNQVVPVCQKCETCVLAWKIFSTKEWFWRISGKFRQQFLVRILKQLKSLDLLYYFQRLLSTSLAKDFTYFRSRSIINQQVDHNGTCSGIKRMDEKMKDMMLDTLRWFASSSHRMKVNYTLLLLQMCDCQLLFLAASVVQILFLREQRISGVPLEEYSEVSFFPESLKEAIYIYEIPHSRPNAFSFSRGSGSPGLLDVKHQEEDTNIGDGRSHPDSLPVPGEMFSKRIDVSTEDKHLPSYTSYRQQLPEISKEKDFIRCLPVHISKYILGLLDKKTLNKCLSVSRHWALLAEQVRKDHSTHQYVENEITLLQETYSKGIYPNYAGRPMIPIPKIEEEEKSTSHSKASKWKVKAKAEYSIWAAYQGQETVMVQMEERNVYCGNHLTYILSDTWDNTRVIHYCGGKYVVESAHRKIQLMDINQRKLMPFFFRGHTGSIRALILCEKESLVVSGSYDLTIRCWNIESGICTKIFIGHNGTITCLDLHEKRLVSGSKDCQVKVWDMHTGKCLKTFKHKDPICTVKMNSTHIVSGCERGLVKVWHIVSATLVKTLKGHEGPVKCLCFDEWHLLTGSNDGFVIGWSMVGKYERCLMAFKHPREVLCVAFLYLRVISGCADGKIRIFNFLTGTCLKVMKTNSRGDPVLSFFIEGNRMVINTEGNIVMFQFEEIKWQYYSDKNKAFVKKPKEKEKEDIVSSSKEHRTNHPKTFYETEAKHLAETFQIQQPATTETSEVGHQRLKKQGLQLPLSPDQLLLTVSSLQQAHIENNADHLQIPKINVRDAWGPAVLQQETSSNFLDIKGMSLLPGVAEQAAQIKKLKSASIAPGLKRTSIPYEIQKLQPNLKKSLHNSKVCTHIPQPVIVRPKSCGTFKEGEEKSQAKKFSFVDGQVQKIGNLTSTQIIKPNRMVIRNTGETSYPRMKPASYTVTANPYRINTGFMLLTMKQKKEYSEAKMMEYQNVKSAGLANPDKASKVAWLRKIKSLSIDDFMKKGKTAAPEFGHNTFI</sequence>
<dbReference type="SUPFAM" id="SSF81383">
    <property type="entry name" value="F-box domain"/>
    <property type="match status" value="1"/>
</dbReference>